<accession>A0A1G2LD08</accession>
<dbReference type="Proteomes" id="UP000178977">
    <property type="component" value="Unassembled WGS sequence"/>
</dbReference>
<evidence type="ECO:0000313" key="3">
    <source>
        <dbReference type="Proteomes" id="UP000178977"/>
    </source>
</evidence>
<evidence type="ECO:0000256" key="1">
    <source>
        <dbReference type="SAM" id="MobiDB-lite"/>
    </source>
</evidence>
<feature type="region of interest" description="Disordered" evidence="1">
    <location>
        <begin position="1"/>
        <end position="187"/>
    </location>
</feature>
<gene>
    <name evidence="2" type="ORF">A3A44_01940</name>
</gene>
<name>A0A1G2LD08_9BACT</name>
<sequence length="187" mass="20803">MADPAPIDPKKTRVDPDFGKPRQAPRIPGRVPQGASHDFARTQRNVPTESDLPPVSGKDVSTQKIPPPAKPDPFSSAPTEKIPRSPEPFRGLENLEKAAAEDAWEEEMRRELKDLAEPRKPTPPGAGQDFARGQRNIPTEPNAPAVSQKNIPTEKWHRARSPRPEQKPKFCHPENRDPRRAGPNPQP</sequence>
<feature type="compositionally biased region" description="Basic and acidic residues" evidence="1">
    <location>
        <begin position="93"/>
        <end position="120"/>
    </location>
</feature>
<evidence type="ECO:0000313" key="2">
    <source>
        <dbReference type="EMBL" id="OHA09526.1"/>
    </source>
</evidence>
<dbReference type="EMBL" id="MHQT01000023">
    <property type="protein sequence ID" value="OHA09526.1"/>
    <property type="molecule type" value="Genomic_DNA"/>
</dbReference>
<reference evidence="2 3" key="1">
    <citation type="journal article" date="2016" name="Nat. Commun.">
        <title>Thousands of microbial genomes shed light on interconnected biogeochemical processes in an aquifer system.</title>
        <authorList>
            <person name="Anantharaman K."/>
            <person name="Brown C.T."/>
            <person name="Hug L.A."/>
            <person name="Sharon I."/>
            <person name="Castelle C.J."/>
            <person name="Probst A.J."/>
            <person name="Thomas B.C."/>
            <person name="Singh A."/>
            <person name="Wilkins M.J."/>
            <person name="Karaoz U."/>
            <person name="Brodie E.L."/>
            <person name="Williams K.H."/>
            <person name="Hubbard S.S."/>
            <person name="Banfield J.F."/>
        </authorList>
    </citation>
    <scope>NUCLEOTIDE SEQUENCE [LARGE SCALE GENOMIC DNA]</scope>
</reference>
<feature type="compositionally biased region" description="Basic and acidic residues" evidence="1">
    <location>
        <begin position="8"/>
        <end position="20"/>
    </location>
</feature>
<proteinExistence type="predicted"/>
<protein>
    <submittedName>
        <fullName evidence="2">Uncharacterized protein</fullName>
    </submittedName>
</protein>
<feature type="compositionally biased region" description="Basic and acidic residues" evidence="1">
    <location>
        <begin position="152"/>
        <end position="180"/>
    </location>
</feature>
<dbReference type="AlphaFoldDB" id="A0A1G2LD08"/>
<organism evidence="2 3">
    <name type="scientific">Candidatus Sungbacteria bacterium RIFCSPLOWO2_01_FULL_60_25</name>
    <dbReference type="NCBI Taxonomy" id="1802281"/>
    <lineage>
        <taxon>Bacteria</taxon>
        <taxon>Candidatus Sungiibacteriota</taxon>
    </lineage>
</organism>
<dbReference type="STRING" id="1802281.A3A44_01940"/>
<comment type="caution">
    <text evidence="2">The sequence shown here is derived from an EMBL/GenBank/DDBJ whole genome shotgun (WGS) entry which is preliminary data.</text>
</comment>